<feature type="region of interest" description="Disordered" evidence="1">
    <location>
        <begin position="492"/>
        <end position="552"/>
    </location>
</feature>
<keyword evidence="2" id="KW-0732">Signal</keyword>
<reference evidence="4 5" key="1">
    <citation type="submission" date="2017-08" db="EMBL/GenBank/DDBJ databases">
        <title>Acidophilic green algal genome provides insights into adaptation to an acidic environment.</title>
        <authorList>
            <person name="Hirooka S."/>
            <person name="Hirose Y."/>
            <person name="Kanesaki Y."/>
            <person name="Higuchi S."/>
            <person name="Fujiwara T."/>
            <person name="Onuma R."/>
            <person name="Era A."/>
            <person name="Ohbayashi R."/>
            <person name="Uzuka A."/>
            <person name="Nozaki H."/>
            <person name="Yoshikawa H."/>
            <person name="Miyagishima S.Y."/>
        </authorList>
    </citation>
    <scope>NUCLEOTIDE SEQUENCE [LARGE SCALE GENOMIC DNA]</scope>
    <source>
        <strain evidence="4 5">NIES-2499</strain>
    </source>
</reference>
<evidence type="ECO:0000259" key="3">
    <source>
        <dbReference type="Pfam" id="PF05548"/>
    </source>
</evidence>
<dbReference type="Proteomes" id="UP000232323">
    <property type="component" value="Unassembled WGS sequence"/>
</dbReference>
<feature type="signal peptide" evidence="2">
    <location>
        <begin position="1"/>
        <end position="25"/>
    </location>
</feature>
<protein>
    <recommendedName>
        <fullName evidence="3">Peptidase M11 gametolysin domain-containing protein</fullName>
    </recommendedName>
</protein>
<comment type="caution">
    <text evidence="4">The sequence shown here is derived from an EMBL/GenBank/DDBJ whole genome shotgun (WGS) entry which is preliminary data.</text>
</comment>
<dbReference type="InterPro" id="IPR008752">
    <property type="entry name" value="Peptidase_M11"/>
</dbReference>
<feature type="compositionally biased region" description="Pro residues" evidence="1">
    <location>
        <begin position="539"/>
        <end position="548"/>
    </location>
</feature>
<dbReference type="EMBL" id="BEGY01000012">
    <property type="protein sequence ID" value="GAX75444.1"/>
    <property type="molecule type" value="Genomic_DNA"/>
</dbReference>
<feature type="compositionally biased region" description="Pro residues" evidence="1">
    <location>
        <begin position="505"/>
        <end position="527"/>
    </location>
</feature>
<evidence type="ECO:0000256" key="2">
    <source>
        <dbReference type="SAM" id="SignalP"/>
    </source>
</evidence>
<dbReference type="OrthoDB" id="541044at2759"/>
<keyword evidence="5" id="KW-1185">Reference proteome</keyword>
<gene>
    <name evidence="4" type="ORF">CEUSTIGMA_g2888.t1</name>
</gene>
<evidence type="ECO:0000313" key="5">
    <source>
        <dbReference type="Proteomes" id="UP000232323"/>
    </source>
</evidence>
<sequence length="584" mass="62857">MYSACIFCQMIFLAMIVYAAAGTSASNLDFVSMNYTCDLKGRLLCFTGNRGGDHGAEGMALAVESKFSVQKKLYTLELIELHQWRKYYHLCNDEVDLEYYTVDRRTCTDFPMGESIRVTKIQKGARVTEYLDRSTLKRSLKGQGTSMSSESTLFLILDWSSCQPNAGPATNAMALHNQLLDVSSPSSLSSCFTACSNQQAYLNSSNSLVASGTVPMQCNGTTPQYTWTLYTCGGDQMLGWLDFASRYAQSSLNIDITQFMRRVLILPRSAANWQYPGQQCLFAGMTAIGGAFDYVNNMNYEASLIIGEASSDVSIFFHELGHGMGLIGHAATPPCLTCDVTSAMGANQGGANLCYNGQENYQLGWAKPVAEINVSTLQPDVGLSVYVPDQLTTSQNVLLVHGAGPGTLYITRRSNVNPLDVPLDQSALQGATSVHIANQSTLGSVILATLQNTSSSWQDSASGLIISNQLSASQQVQVLLCIPGASNTCASSQQQVQAPGGTLPSSPPYFLSPPPPSPLGIPPPLARSPPTVMSQKTRPPSPLPPTPPAQSYDPQYLAFLAQFGIPLAPMPPNLPRSPQQQGKK</sequence>
<feature type="domain" description="Peptidase M11 gametolysin" evidence="3">
    <location>
        <begin position="153"/>
        <end position="400"/>
    </location>
</feature>
<dbReference type="Pfam" id="PF05548">
    <property type="entry name" value="Peptidase_M11"/>
    <property type="match status" value="1"/>
</dbReference>
<accession>A0A250WX83</accession>
<evidence type="ECO:0000256" key="1">
    <source>
        <dbReference type="SAM" id="MobiDB-lite"/>
    </source>
</evidence>
<organism evidence="4 5">
    <name type="scientific">Chlamydomonas eustigma</name>
    <dbReference type="NCBI Taxonomy" id="1157962"/>
    <lineage>
        <taxon>Eukaryota</taxon>
        <taxon>Viridiplantae</taxon>
        <taxon>Chlorophyta</taxon>
        <taxon>core chlorophytes</taxon>
        <taxon>Chlorophyceae</taxon>
        <taxon>CS clade</taxon>
        <taxon>Chlamydomonadales</taxon>
        <taxon>Chlamydomonadaceae</taxon>
        <taxon>Chlamydomonas</taxon>
    </lineage>
</organism>
<name>A0A250WX83_9CHLO</name>
<dbReference type="AlphaFoldDB" id="A0A250WX83"/>
<evidence type="ECO:0000313" key="4">
    <source>
        <dbReference type="EMBL" id="GAX75444.1"/>
    </source>
</evidence>
<proteinExistence type="predicted"/>
<feature type="chain" id="PRO_5012942233" description="Peptidase M11 gametolysin domain-containing protein" evidence="2">
    <location>
        <begin position="26"/>
        <end position="584"/>
    </location>
</feature>